<evidence type="ECO:0000259" key="2">
    <source>
        <dbReference type="PROSITE" id="PS51272"/>
    </source>
</evidence>
<organism evidence="3 4">
    <name type="scientific">Fusibacter bizertensis</name>
    <dbReference type="NCBI Taxonomy" id="1488331"/>
    <lineage>
        <taxon>Bacteria</taxon>
        <taxon>Bacillati</taxon>
        <taxon>Bacillota</taxon>
        <taxon>Clostridia</taxon>
        <taxon>Eubacteriales</taxon>
        <taxon>Eubacteriales Family XII. Incertae Sedis</taxon>
        <taxon>Fusibacter</taxon>
    </lineage>
</organism>
<name>A0ABT6NE75_9FIRM</name>
<dbReference type="RefSeq" id="WP_281094618.1">
    <property type="nucleotide sequence ID" value="NZ_JARYZI010000007.1"/>
</dbReference>
<dbReference type="EMBL" id="JARYZI010000007">
    <property type="protein sequence ID" value="MDH8678729.1"/>
    <property type="molecule type" value="Genomic_DNA"/>
</dbReference>
<gene>
    <name evidence="3" type="ORF">QE109_11250</name>
</gene>
<dbReference type="InterPro" id="IPR001119">
    <property type="entry name" value="SLH_dom"/>
</dbReference>
<evidence type="ECO:0000313" key="3">
    <source>
        <dbReference type="EMBL" id="MDH8678729.1"/>
    </source>
</evidence>
<evidence type="ECO:0000256" key="1">
    <source>
        <dbReference type="ARBA" id="ARBA00022737"/>
    </source>
</evidence>
<feature type="domain" description="SLH" evidence="2">
    <location>
        <begin position="29"/>
        <end position="92"/>
    </location>
</feature>
<dbReference type="PROSITE" id="PS51272">
    <property type="entry name" value="SLH"/>
    <property type="match status" value="1"/>
</dbReference>
<dbReference type="Proteomes" id="UP001158045">
    <property type="component" value="Unassembled WGS sequence"/>
</dbReference>
<evidence type="ECO:0000313" key="4">
    <source>
        <dbReference type="Proteomes" id="UP001158045"/>
    </source>
</evidence>
<dbReference type="Pfam" id="PF00395">
    <property type="entry name" value="SLH"/>
    <property type="match status" value="1"/>
</dbReference>
<sequence length="442" mass="48948">MKFSKFIGLFLTVMIIAGLSVVGFAESKTINDFKDIPESHWGKSFIEWGLTNNIMNGYSDGRFAPNDIIKESEFVAMLSNYATNIPKVFTPISGKDWSEPFYLEMNKLEMPFRGYDNVSIRNESLSRGQVAIIIAAKYGFALTSKQAVYFMYENGLSNGNSKTERTYDTFGVGDVLTRTQALAFLQNMDNLEDKVMTFKGVKSTKGDADATTILGMSGLYVNNKITVDFGDFNKSTVVVEGEKPDLAKVTSISTKMGADGKVVAVMTKLLTPVDYSAEIGRGFTKAKNYFQFSELEAMFADRSLTVYHIENSIVVYKGVELPYGCGFRGSDGMLTLNEEKIGIVQISLDYSGNDNGFAFKDKDAFIALMGNLKFLGATQGQINKAIEYVNKYHDVRGADNLAMEIVSKSTGKSIVVSYGKGDIKLALYNKTFGWKDFTDYVE</sequence>
<protein>
    <submittedName>
        <fullName evidence="3">S-layer homology domain-containing protein</fullName>
    </submittedName>
</protein>
<keyword evidence="1" id="KW-0677">Repeat</keyword>
<proteinExistence type="predicted"/>
<comment type="caution">
    <text evidence="3">The sequence shown here is derived from an EMBL/GenBank/DDBJ whole genome shotgun (WGS) entry which is preliminary data.</text>
</comment>
<reference evidence="3 4" key="1">
    <citation type="submission" date="2023-04" db="EMBL/GenBank/DDBJ databases">
        <title>Fusibacter bizertensis strain WBS, isolated from littoral bottom sediments of the Arctic seas - biochemical and genomic analysis.</title>
        <authorList>
            <person name="Brioukhanov A.L."/>
        </authorList>
    </citation>
    <scope>NUCLEOTIDE SEQUENCE [LARGE SCALE GENOMIC DNA]</scope>
    <source>
        <strain evidence="3 4">WBS</strain>
    </source>
</reference>
<accession>A0ABT6NE75</accession>
<keyword evidence="4" id="KW-1185">Reference proteome</keyword>